<comment type="caution">
    <text evidence="5">The sequence shown here is derived from an EMBL/GenBank/DDBJ whole genome shotgun (WGS) entry which is preliminary data.</text>
</comment>
<evidence type="ECO:0000313" key="5">
    <source>
        <dbReference type="EMBL" id="PJJ82400.1"/>
    </source>
</evidence>
<dbReference type="AlphaFoldDB" id="A0A2M9D9R4"/>
<accession>A0A2M9D9R4</accession>
<dbReference type="Pfam" id="PF13439">
    <property type="entry name" value="Glyco_transf_4"/>
    <property type="match status" value="1"/>
</dbReference>
<dbReference type="InterPro" id="IPR028098">
    <property type="entry name" value="Glyco_trans_4-like_N"/>
</dbReference>
<evidence type="ECO:0000259" key="4">
    <source>
        <dbReference type="Pfam" id="PF13439"/>
    </source>
</evidence>
<sequence length="361" mass="40314">MKIVFDCRYTRIGRHDGISRYGSRLVEEISKVHPVTMLISDKRQLELLPDLPWEMASSPTGILEPFVALQVNKLKPDVVFTPMQTMGPFGRKYALVTTVHDLIYYKHPTPPRNLPAAVRVMWRLYHLTWAFQRALLNTADGHVSDSHTTRNQMLEHKLTRNPISVVTLGTDSPGEYAPRSAPTTRELVYMGSYMPYKNVGLIARALHDLPGYTLHLMSRVDYASRAELTALAPADSLVFHNGASDEVYAETLSRATALVTASRDEGFGLPQVEAMVLGTPVLVSDTEIFREISGPAGGFFSPDDPSELVREVKALEDPATWQERSTAARERSAEFTWEKGAATLYTALEDAVTARRAKKKR</sequence>
<dbReference type="Pfam" id="PF00534">
    <property type="entry name" value="Glycos_transf_1"/>
    <property type="match status" value="1"/>
</dbReference>
<keyword evidence="1" id="KW-0328">Glycosyltransferase</keyword>
<dbReference type="Proteomes" id="UP000231742">
    <property type="component" value="Unassembled WGS sequence"/>
</dbReference>
<gene>
    <name evidence="5" type="ORF">CLV85_1600</name>
</gene>
<evidence type="ECO:0000313" key="6">
    <source>
        <dbReference type="Proteomes" id="UP000231742"/>
    </source>
</evidence>
<dbReference type="PANTHER" id="PTHR46401:SF2">
    <property type="entry name" value="GLYCOSYLTRANSFERASE WBBK-RELATED"/>
    <property type="match status" value="1"/>
</dbReference>
<dbReference type="InterPro" id="IPR001296">
    <property type="entry name" value="Glyco_trans_1"/>
</dbReference>
<feature type="domain" description="Glycosyl transferase family 1" evidence="3">
    <location>
        <begin position="183"/>
        <end position="320"/>
    </location>
</feature>
<reference evidence="5 6" key="1">
    <citation type="submission" date="2017-11" db="EMBL/GenBank/DDBJ databases">
        <title>Genomic Encyclopedia of Archaeal and Bacterial Type Strains, Phase II (KMG-II): From Individual Species to Whole Genera.</title>
        <authorList>
            <person name="Goeker M."/>
        </authorList>
    </citation>
    <scope>NUCLEOTIDE SEQUENCE [LARGE SCALE GENOMIC DNA]</scope>
    <source>
        <strain evidence="5 6">DSM 16400</strain>
    </source>
</reference>
<dbReference type="CDD" id="cd03809">
    <property type="entry name" value="GT4_MtfB-like"/>
    <property type="match status" value="1"/>
</dbReference>
<dbReference type="Gene3D" id="3.40.50.2000">
    <property type="entry name" value="Glycogen Phosphorylase B"/>
    <property type="match status" value="2"/>
</dbReference>
<proteinExistence type="predicted"/>
<evidence type="ECO:0000256" key="1">
    <source>
        <dbReference type="ARBA" id="ARBA00022676"/>
    </source>
</evidence>
<evidence type="ECO:0000256" key="2">
    <source>
        <dbReference type="ARBA" id="ARBA00022679"/>
    </source>
</evidence>
<evidence type="ECO:0000259" key="3">
    <source>
        <dbReference type="Pfam" id="PF00534"/>
    </source>
</evidence>
<keyword evidence="2 5" id="KW-0808">Transferase</keyword>
<feature type="domain" description="Glycosyltransferase subfamily 4-like N-terminal" evidence="4">
    <location>
        <begin position="67"/>
        <end position="171"/>
    </location>
</feature>
<protein>
    <submittedName>
        <fullName evidence="5">Glycosyltransferase involved in cell wall biosynthesis</fullName>
    </submittedName>
</protein>
<dbReference type="EMBL" id="PGFH01000001">
    <property type="protein sequence ID" value="PJJ82400.1"/>
    <property type="molecule type" value="Genomic_DNA"/>
</dbReference>
<dbReference type="PANTHER" id="PTHR46401">
    <property type="entry name" value="GLYCOSYLTRANSFERASE WBBK-RELATED"/>
    <property type="match status" value="1"/>
</dbReference>
<dbReference type="GO" id="GO:0016757">
    <property type="term" value="F:glycosyltransferase activity"/>
    <property type="evidence" value="ECO:0007669"/>
    <property type="project" value="UniProtKB-KW"/>
</dbReference>
<keyword evidence="6" id="KW-1185">Reference proteome</keyword>
<dbReference type="RefSeq" id="WP_100389001.1">
    <property type="nucleotide sequence ID" value="NZ_BMZU01000001.1"/>
</dbReference>
<name>A0A2M9D9R4_9MICO</name>
<dbReference type="SUPFAM" id="SSF53756">
    <property type="entry name" value="UDP-Glycosyltransferase/glycogen phosphorylase"/>
    <property type="match status" value="1"/>
</dbReference>
<organism evidence="5 6">
    <name type="scientific">Salinibacterium amurskyense</name>
    <dbReference type="NCBI Taxonomy" id="205941"/>
    <lineage>
        <taxon>Bacteria</taxon>
        <taxon>Bacillati</taxon>
        <taxon>Actinomycetota</taxon>
        <taxon>Actinomycetes</taxon>
        <taxon>Micrococcales</taxon>
        <taxon>Microbacteriaceae</taxon>
        <taxon>Salinibacterium</taxon>
    </lineage>
</organism>
<dbReference type="OrthoDB" id="9801609at2"/>